<keyword evidence="2" id="KW-1185">Reference proteome</keyword>
<protein>
    <submittedName>
        <fullName evidence="1">Uncharacterized protein</fullName>
    </submittedName>
</protein>
<name>A0AAN4VXC7_9BACT</name>
<gene>
    <name evidence="1" type="ORF">PEDI_20000</name>
</gene>
<proteinExistence type="predicted"/>
<reference evidence="1 2" key="1">
    <citation type="submission" date="2021-12" db="EMBL/GenBank/DDBJ databases">
        <title>Genome sequencing of bacteria with rrn-lacking chromosome and rrn-plasmid.</title>
        <authorList>
            <person name="Anda M."/>
            <person name="Iwasaki W."/>
        </authorList>
    </citation>
    <scope>NUCLEOTIDE SEQUENCE [LARGE SCALE GENOMIC DNA]</scope>
    <source>
        <strain evidence="1 2">NBRC 15940</strain>
    </source>
</reference>
<dbReference type="Proteomes" id="UP001310022">
    <property type="component" value="Unassembled WGS sequence"/>
</dbReference>
<comment type="caution">
    <text evidence="1">The sequence shown here is derived from an EMBL/GenBank/DDBJ whole genome shotgun (WGS) entry which is preliminary data.</text>
</comment>
<organism evidence="1 2">
    <name type="scientific">Persicobacter diffluens</name>
    <dbReference type="NCBI Taxonomy" id="981"/>
    <lineage>
        <taxon>Bacteria</taxon>
        <taxon>Pseudomonadati</taxon>
        <taxon>Bacteroidota</taxon>
        <taxon>Cytophagia</taxon>
        <taxon>Cytophagales</taxon>
        <taxon>Persicobacteraceae</taxon>
        <taxon>Persicobacter</taxon>
    </lineage>
</organism>
<dbReference type="EMBL" id="BQKE01000001">
    <property type="protein sequence ID" value="GJM61448.1"/>
    <property type="molecule type" value="Genomic_DNA"/>
</dbReference>
<sequence length="119" mass="13580">MGSAQSAFKQAHTFNYSYFSVVVSSPNWGRLAPYSSAFLEKIRNKELFLHFPALLLSKDLRMQHSAYWLQFSPSAFKSDGFSFISVYKSQNVKAELCTLGLLRSSSIAHYLLRPFFHDA</sequence>
<accession>A0AAN4VXC7</accession>
<dbReference type="AlphaFoldDB" id="A0AAN4VXC7"/>
<evidence type="ECO:0000313" key="2">
    <source>
        <dbReference type="Proteomes" id="UP001310022"/>
    </source>
</evidence>
<evidence type="ECO:0000313" key="1">
    <source>
        <dbReference type="EMBL" id="GJM61448.1"/>
    </source>
</evidence>